<protein>
    <recommendedName>
        <fullName evidence="7">Translocation and assembly module TamB C-terminal domain-containing protein</fullName>
    </recommendedName>
</protein>
<feature type="compositionally biased region" description="Acidic residues" evidence="5">
    <location>
        <begin position="1642"/>
        <end position="1654"/>
    </location>
</feature>
<evidence type="ECO:0000256" key="6">
    <source>
        <dbReference type="SAM" id="Phobius"/>
    </source>
</evidence>
<dbReference type="PANTHER" id="PTHR36985">
    <property type="entry name" value="TRANSLOCATION AND ASSEMBLY MODULE SUBUNIT TAMB"/>
    <property type="match status" value="1"/>
</dbReference>
<dbReference type="GO" id="GO:0009306">
    <property type="term" value="P:protein secretion"/>
    <property type="evidence" value="ECO:0007669"/>
    <property type="project" value="InterPro"/>
</dbReference>
<dbReference type="InterPro" id="IPR007452">
    <property type="entry name" value="TamB_C"/>
</dbReference>
<keyword evidence="9" id="KW-1185">Reference proteome</keyword>
<evidence type="ECO:0000259" key="7">
    <source>
        <dbReference type="Pfam" id="PF04357"/>
    </source>
</evidence>
<evidence type="ECO:0000256" key="4">
    <source>
        <dbReference type="ARBA" id="ARBA00023136"/>
    </source>
</evidence>
<dbReference type="PANTHER" id="PTHR36985:SF1">
    <property type="entry name" value="TRANSLOCATION AND ASSEMBLY MODULE SUBUNIT TAMB"/>
    <property type="match status" value="1"/>
</dbReference>
<sequence length="1654" mass="182871">MRKVFRILWKVVKWVLLSVIFLLILIAIIVKVPAVHDFLLQKGTTYFNEKTGGNLSIAEIDLRIPGYVQLNGISLKTPDDEKLASIGNIEISVGWRYLFDKTIRIDKLVLEDVDAQLLNRDGSGWNYDFIAEGFSDSTATPQPVDTTASAWDFSLGYARLSDINFTYYDFTTQDSIAANLSDLTVAMNRVSVMNSAYIAEKISLSNSDAFVRIGVREDTPEEPVESNQSSDQMVLDVHEVLLENNTINFQMGAAPDKYFFDIGHLNLLVDKLDINDQIYRIDKLDFNNSNIEMALAPSPPDTLNKPIDPFAPIDLKLNELNIDQVGFKMETYGEPESTLELDKIHIELVDLLADSSEYSGELKSLRGVYNALDRLQEFQTGFLFTRKRIALNSLFLQYGSSEINADIKVNYENLTDLIESGKFENASLKIVDTFLKPYDLKHIGNELGVADSVLILPDNTIFIDAIADGNLNKINLDKFLVQIGNTNLSLNAEADGVDWDTKDYVVNDLKLHLERSDIMNYITAFEIDTAMIPEVSDLDLEGTFETLNTELTAELRSTYGNISISGNGGGYKSKSMPIHAKVNSQNLDIGGFLGLSVPFITDFKLTADAENALDSNIYAHATIRIDTLIYDAYNVRNIDLDATLDSNLYVYQLAVRDTFFALDMGGSGAMYPGLSITTSADLQGIDLQGLGITKEDMRGQLKLKGEYSQTEKVQSGNATISNAIFVRDGERFEIEPIDAEIYLSEDSSMTKVTSQFFDLYSITNRSIEDLTAALVNLLGRGEKTLKDTTAYWHATFESRDTPLLRDLFIPDLKSFEPATATIDFEASSATINADINFPKIKYRSYSVDSLRFTASGNNKNISTDLTIQHVGMDTLCLDEVHLMTTTTKEGAKIELLLNEDTSKPDSTKADYYIRLDLIADSVSLRKGFSLSIADSLILNKKVWEVDPNNDIYSSKEGTKITKLRIFRNESELEMNKDEAENSTHLSASNFGLATLSGMINTENEILTGRLFGDFTLNSNGTFSGNGRIEKLTVAQADFGLFKWEADKVDKSFNIDISSNGEALEMSAKGSLTPESDNESAVDLVFNLVRFDLAALAKLAPSFVYAGGGTLSGKIDIDGSTAKPELQGNLEFNKGKIGLVANGSTYSIDNQKIDIKTDEIAFNTFAIADSAGQKLVIDGNITHQNFNNLRADLSITADHFEIADLKAEANQGYYGKLLADLDIDISGRLVAPKIKANIDIADETALTYVVPESEYSDSYDENMIIWTDFDGAKEEDILTRTKNKKIQKRDVYANTIDLNGEIDIDKDAIFRVLIDSLAGDYLQIQGGGKLGVTYDRTGNLNLNGTYKVQDGFYQMTFYNIVKKKFNFQGGSQLTWNGDPLNAILDITALYTTRANVAALMSTQPGASSNSTFSQKLPFEVVMNITGELMKPELKFSIRLAKESKGALGGAVDARLNEIAANESELNKQVFALLVLNTFISTGGTGGDQNLVENQVRNSASQILSQQLNALSDRLINGVDLNFDLQSYDGGGGQASTDLNIDLAKSFMNDRIIIRVGSTIALEDNNQNAQNSQEMMTNLSLEYKITPEGTYRLKAFRTTDLEDIVVGKITRTGVGILYQKDFNRLRNIFKIQSDLGNEGKSGDDADDDEPNPEDGK</sequence>
<dbReference type="EMBL" id="JAAGVY010000041">
    <property type="protein sequence ID" value="NEN25126.1"/>
    <property type="molecule type" value="Genomic_DNA"/>
</dbReference>
<evidence type="ECO:0000313" key="8">
    <source>
        <dbReference type="EMBL" id="NEN25126.1"/>
    </source>
</evidence>
<dbReference type="RefSeq" id="WP_163286584.1">
    <property type="nucleotide sequence ID" value="NZ_JAAGVY010000041.1"/>
</dbReference>
<keyword evidence="3 6" id="KW-1133">Transmembrane helix</keyword>
<evidence type="ECO:0000256" key="3">
    <source>
        <dbReference type="ARBA" id="ARBA00022989"/>
    </source>
</evidence>
<dbReference type="Proteomes" id="UP000486602">
    <property type="component" value="Unassembled WGS sequence"/>
</dbReference>
<evidence type="ECO:0000256" key="5">
    <source>
        <dbReference type="SAM" id="MobiDB-lite"/>
    </source>
</evidence>
<evidence type="ECO:0000313" key="9">
    <source>
        <dbReference type="Proteomes" id="UP000486602"/>
    </source>
</evidence>
<evidence type="ECO:0000256" key="2">
    <source>
        <dbReference type="ARBA" id="ARBA00022692"/>
    </source>
</evidence>
<accession>A0A7K3WUF4</accession>
<feature type="domain" description="Translocation and assembly module TamB C-terminal" evidence="7">
    <location>
        <begin position="1165"/>
        <end position="1620"/>
    </location>
</feature>
<proteinExistence type="predicted"/>
<name>A0A7K3WUF4_9FLAO</name>
<feature type="transmembrane region" description="Helical" evidence="6">
    <location>
        <begin position="12"/>
        <end position="30"/>
    </location>
</feature>
<reference evidence="8 9" key="1">
    <citation type="submission" date="2020-02" db="EMBL/GenBank/DDBJ databases">
        <title>Out from the shadows clarifying the taxonomy of the family Cryomorphaceae and related taxa by utilizing the GTDB taxonomic framework.</title>
        <authorList>
            <person name="Bowman J.P."/>
        </authorList>
    </citation>
    <scope>NUCLEOTIDE SEQUENCE [LARGE SCALE GENOMIC DNA]</scope>
    <source>
        <strain evidence="8 9">QSSC 1-22</strain>
    </source>
</reference>
<organism evidence="8 9">
    <name type="scientific">Cryomorpha ignava</name>
    <dbReference type="NCBI Taxonomy" id="101383"/>
    <lineage>
        <taxon>Bacteria</taxon>
        <taxon>Pseudomonadati</taxon>
        <taxon>Bacteroidota</taxon>
        <taxon>Flavobacteriia</taxon>
        <taxon>Flavobacteriales</taxon>
        <taxon>Cryomorphaceae</taxon>
        <taxon>Cryomorpha</taxon>
    </lineage>
</organism>
<comment type="subcellular location">
    <subcellularLocation>
        <location evidence="1">Membrane</location>
        <topology evidence="1">Single-pass membrane protein</topology>
    </subcellularLocation>
</comment>
<keyword evidence="4 6" id="KW-0472">Membrane</keyword>
<dbReference type="GO" id="GO:0005886">
    <property type="term" value="C:plasma membrane"/>
    <property type="evidence" value="ECO:0007669"/>
    <property type="project" value="InterPro"/>
</dbReference>
<feature type="region of interest" description="Disordered" evidence="5">
    <location>
        <begin position="1632"/>
        <end position="1654"/>
    </location>
</feature>
<comment type="caution">
    <text evidence="8">The sequence shown here is derived from an EMBL/GenBank/DDBJ whole genome shotgun (WGS) entry which is preliminary data.</text>
</comment>
<dbReference type="Pfam" id="PF04357">
    <property type="entry name" value="TamB"/>
    <property type="match status" value="1"/>
</dbReference>
<evidence type="ECO:0000256" key="1">
    <source>
        <dbReference type="ARBA" id="ARBA00004167"/>
    </source>
</evidence>
<keyword evidence="2 6" id="KW-0812">Transmembrane</keyword>
<gene>
    <name evidence="8" type="ORF">G3O08_16620</name>
</gene>